<keyword evidence="2 3" id="KW-0690">Ribosome biogenesis</keyword>
<dbReference type="PANTHER" id="PTHR33867">
    <property type="entry name" value="RIBOSOME MATURATION FACTOR RIMP"/>
    <property type="match status" value="1"/>
</dbReference>
<proteinExistence type="inferred from homology"/>
<dbReference type="InterPro" id="IPR028989">
    <property type="entry name" value="RimP_N"/>
</dbReference>
<dbReference type="Gene3D" id="3.30.300.70">
    <property type="entry name" value="RimP-like superfamily, N-terminal"/>
    <property type="match status" value="1"/>
</dbReference>
<name>A0ABT4AGH3_9BACT</name>
<dbReference type="SUPFAM" id="SSF74942">
    <property type="entry name" value="YhbC-like, C-terminal domain"/>
    <property type="match status" value="1"/>
</dbReference>
<accession>A0ABT4AGH3</accession>
<organism evidence="6 7">
    <name type="scientific">Archangium lansingense</name>
    <dbReference type="NCBI Taxonomy" id="2995310"/>
    <lineage>
        <taxon>Bacteria</taxon>
        <taxon>Pseudomonadati</taxon>
        <taxon>Myxococcota</taxon>
        <taxon>Myxococcia</taxon>
        <taxon>Myxococcales</taxon>
        <taxon>Cystobacterineae</taxon>
        <taxon>Archangiaceae</taxon>
        <taxon>Archangium</taxon>
    </lineage>
</organism>
<evidence type="ECO:0000256" key="2">
    <source>
        <dbReference type="ARBA" id="ARBA00022517"/>
    </source>
</evidence>
<dbReference type="InterPro" id="IPR003728">
    <property type="entry name" value="Ribosome_maturation_RimP"/>
</dbReference>
<dbReference type="Gene3D" id="2.30.30.180">
    <property type="entry name" value="Ribosome maturation factor RimP, C-terminal domain"/>
    <property type="match status" value="1"/>
</dbReference>
<evidence type="ECO:0000259" key="5">
    <source>
        <dbReference type="Pfam" id="PF17384"/>
    </source>
</evidence>
<evidence type="ECO:0000313" key="7">
    <source>
        <dbReference type="Proteomes" id="UP001207654"/>
    </source>
</evidence>
<comment type="caution">
    <text evidence="6">The sequence shown here is derived from an EMBL/GenBank/DDBJ whole genome shotgun (WGS) entry which is preliminary data.</text>
</comment>
<sequence length="160" mass="17661">MAENIKQTVEARAQELLEPIVAGEGLELLEVEFVREREGWVLRLFIDKPGGRVGLDECSQASRAVDTALDVEDIVPHEYNLEVSSPGVNRPLKKPVHYERVKGQKVKVKTFGPIGDPPRKNFTGTLTEVAADAIAVDVEGAGSFRISFKDIAKANLEFEF</sequence>
<comment type="similarity">
    <text evidence="3">Belongs to the RimP family.</text>
</comment>
<dbReference type="EMBL" id="JAPNKA010000001">
    <property type="protein sequence ID" value="MCY1080783.1"/>
    <property type="molecule type" value="Genomic_DNA"/>
</dbReference>
<dbReference type="InterPro" id="IPR028998">
    <property type="entry name" value="RimP_C"/>
</dbReference>
<evidence type="ECO:0000259" key="4">
    <source>
        <dbReference type="Pfam" id="PF02576"/>
    </source>
</evidence>
<dbReference type="InterPro" id="IPR036847">
    <property type="entry name" value="RimP_C_sf"/>
</dbReference>
<keyword evidence="1 3" id="KW-0963">Cytoplasm</keyword>
<feature type="domain" description="Ribosome maturation factor RimP C-terminal" evidence="5">
    <location>
        <begin position="92"/>
        <end position="160"/>
    </location>
</feature>
<evidence type="ECO:0000256" key="3">
    <source>
        <dbReference type="HAMAP-Rule" id="MF_01077"/>
    </source>
</evidence>
<feature type="domain" description="Ribosome maturation factor RimP N-terminal" evidence="4">
    <location>
        <begin position="16"/>
        <end position="88"/>
    </location>
</feature>
<comment type="function">
    <text evidence="3">Required for maturation of 30S ribosomal subunits.</text>
</comment>
<dbReference type="SUPFAM" id="SSF75420">
    <property type="entry name" value="YhbC-like, N-terminal domain"/>
    <property type="match status" value="1"/>
</dbReference>
<dbReference type="Pfam" id="PF02576">
    <property type="entry name" value="RimP_N"/>
    <property type="match status" value="1"/>
</dbReference>
<dbReference type="InterPro" id="IPR035956">
    <property type="entry name" value="RimP_N_sf"/>
</dbReference>
<dbReference type="Proteomes" id="UP001207654">
    <property type="component" value="Unassembled WGS sequence"/>
</dbReference>
<evidence type="ECO:0000313" key="6">
    <source>
        <dbReference type="EMBL" id="MCY1080783.1"/>
    </source>
</evidence>
<dbReference type="HAMAP" id="MF_01077">
    <property type="entry name" value="RimP"/>
    <property type="match status" value="1"/>
</dbReference>
<reference evidence="6 7" key="1">
    <citation type="submission" date="2022-11" db="EMBL/GenBank/DDBJ databases">
        <title>Minimal conservation of predation-associated metabolite biosynthetic gene clusters underscores biosynthetic potential of Myxococcota including descriptions for ten novel species: Archangium lansinium sp. nov., Myxococcus landrumus sp. nov., Nannocystis bai.</title>
        <authorList>
            <person name="Ahearne A."/>
            <person name="Stevens C."/>
            <person name="Phillips K."/>
        </authorList>
    </citation>
    <scope>NUCLEOTIDE SEQUENCE [LARGE SCALE GENOMIC DNA]</scope>
    <source>
        <strain evidence="6 7">MIWBW</strain>
    </source>
</reference>
<dbReference type="CDD" id="cd01734">
    <property type="entry name" value="YlxS_C"/>
    <property type="match status" value="1"/>
</dbReference>
<dbReference type="Pfam" id="PF17384">
    <property type="entry name" value="DUF150_C"/>
    <property type="match status" value="1"/>
</dbReference>
<comment type="subcellular location">
    <subcellularLocation>
        <location evidence="3">Cytoplasm</location>
    </subcellularLocation>
</comment>
<protein>
    <recommendedName>
        <fullName evidence="3">Ribosome maturation factor RimP</fullName>
    </recommendedName>
</protein>
<evidence type="ECO:0000256" key="1">
    <source>
        <dbReference type="ARBA" id="ARBA00022490"/>
    </source>
</evidence>
<dbReference type="PANTHER" id="PTHR33867:SF1">
    <property type="entry name" value="RIBOSOME MATURATION FACTOR RIMP"/>
    <property type="match status" value="1"/>
</dbReference>
<dbReference type="RefSeq" id="WP_267539416.1">
    <property type="nucleotide sequence ID" value="NZ_JAPNKA010000001.1"/>
</dbReference>
<keyword evidence="7" id="KW-1185">Reference proteome</keyword>
<gene>
    <name evidence="3" type="primary">rimP</name>
    <name evidence="6" type="ORF">OV287_40695</name>
</gene>